<sequence length="79" mass="8624">MTIATLVGSIVKLINIAIPILLGIAVLGLFFGIAKYSFSFGSEESRKSAKDIMIWGVVALFFMVSIWGILTLLQNTFLL</sequence>
<name>A0A2M6WDJ8_9BACT</name>
<evidence type="ECO:0000313" key="3">
    <source>
        <dbReference type="Proteomes" id="UP000228809"/>
    </source>
</evidence>
<protein>
    <submittedName>
        <fullName evidence="2">Uncharacterized protein</fullName>
    </submittedName>
</protein>
<dbReference type="EMBL" id="PFBJ01000019">
    <property type="protein sequence ID" value="PIT90870.1"/>
    <property type="molecule type" value="Genomic_DNA"/>
</dbReference>
<keyword evidence="1" id="KW-1133">Transmembrane helix</keyword>
<feature type="transmembrane region" description="Helical" evidence="1">
    <location>
        <begin position="52"/>
        <end position="73"/>
    </location>
</feature>
<accession>A0A2M6WDJ8</accession>
<reference evidence="3" key="1">
    <citation type="submission" date="2017-09" db="EMBL/GenBank/DDBJ databases">
        <title>Depth-based differentiation of microbial function through sediment-hosted aquifers and enrichment of novel symbionts in the deep terrestrial subsurface.</title>
        <authorList>
            <person name="Probst A.J."/>
            <person name="Ladd B."/>
            <person name="Jarett J.K."/>
            <person name="Geller-Mcgrath D.E."/>
            <person name="Sieber C.M.K."/>
            <person name="Emerson J.B."/>
            <person name="Anantharaman K."/>
            <person name="Thomas B.C."/>
            <person name="Malmstrom R."/>
            <person name="Stieglmeier M."/>
            <person name="Klingl A."/>
            <person name="Woyke T."/>
            <person name="Ryan C.M."/>
            <person name="Banfield J.F."/>
        </authorList>
    </citation>
    <scope>NUCLEOTIDE SEQUENCE [LARGE SCALE GENOMIC DNA]</scope>
</reference>
<dbReference type="InterPro" id="IPR043993">
    <property type="entry name" value="T4SS_pilin"/>
</dbReference>
<dbReference type="Proteomes" id="UP000228809">
    <property type="component" value="Unassembled WGS sequence"/>
</dbReference>
<feature type="transmembrane region" description="Helical" evidence="1">
    <location>
        <begin position="6"/>
        <end position="31"/>
    </location>
</feature>
<evidence type="ECO:0000256" key="1">
    <source>
        <dbReference type="SAM" id="Phobius"/>
    </source>
</evidence>
<dbReference type="AlphaFoldDB" id="A0A2M6WDJ8"/>
<gene>
    <name evidence="2" type="ORF">COU17_03420</name>
</gene>
<organism evidence="2 3">
    <name type="scientific">Candidatus Kaiserbacteria bacterium CG10_big_fil_rev_8_21_14_0_10_49_17</name>
    <dbReference type="NCBI Taxonomy" id="1974609"/>
    <lineage>
        <taxon>Bacteria</taxon>
        <taxon>Candidatus Kaiseribacteriota</taxon>
    </lineage>
</organism>
<proteinExistence type="predicted"/>
<comment type="caution">
    <text evidence="2">The sequence shown here is derived from an EMBL/GenBank/DDBJ whole genome shotgun (WGS) entry which is preliminary data.</text>
</comment>
<keyword evidence="1" id="KW-0472">Membrane</keyword>
<dbReference type="Pfam" id="PF18895">
    <property type="entry name" value="T4SS_pilin"/>
    <property type="match status" value="1"/>
</dbReference>
<evidence type="ECO:0000313" key="2">
    <source>
        <dbReference type="EMBL" id="PIT90870.1"/>
    </source>
</evidence>
<keyword evidence="1" id="KW-0812">Transmembrane</keyword>